<dbReference type="GO" id="GO:0000160">
    <property type="term" value="P:phosphorelay signal transduction system"/>
    <property type="evidence" value="ECO:0007669"/>
    <property type="project" value="InterPro"/>
</dbReference>
<evidence type="ECO:0000256" key="1">
    <source>
        <dbReference type="PROSITE-ProRule" id="PRU00169"/>
    </source>
</evidence>
<proteinExistence type="predicted"/>
<dbReference type="EMBL" id="CDMZ01001781">
    <property type="protein sequence ID" value="CEM37495.1"/>
    <property type="molecule type" value="Genomic_DNA"/>
</dbReference>
<feature type="region of interest" description="Disordered" evidence="2">
    <location>
        <begin position="72"/>
        <end position="102"/>
    </location>
</feature>
<reference evidence="4" key="1">
    <citation type="submission" date="2014-11" db="EMBL/GenBank/DDBJ databases">
        <authorList>
            <person name="Otto D Thomas"/>
            <person name="Naeem Raeece"/>
        </authorList>
    </citation>
    <scope>NUCLEOTIDE SEQUENCE</scope>
</reference>
<feature type="compositionally biased region" description="Basic and acidic residues" evidence="2">
    <location>
        <begin position="72"/>
        <end position="89"/>
    </location>
</feature>
<dbReference type="PROSITE" id="PS50110">
    <property type="entry name" value="RESPONSE_REGULATORY"/>
    <property type="match status" value="1"/>
</dbReference>
<name>A0A0G4H1L6_9ALVE</name>
<organism evidence="4">
    <name type="scientific">Chromera velia CCMP2878</name>
    <dbReference type="NCBI Taxonomy" id="1169474"/>
    <lineage>
        <taxon>Eukaryota</taxon>
        <taxon>Sar</taxon>
        <taxon>Alveolata</taxon>
        <taxon>Colpodellida</taxon>
        <taxon>Chromeraceae</taxon>
        <taxon>Chromera</taxon>
    </lineage>
</organism>
<comment type="caution">
    <text evidence="1">Lacks conserved residue(s) required for the propagation of feature annotation.</text>
</comment>
<evidence type="ECO:0000259" key="3">
    <source>
        <dbReference type="PROSITE" id="PS50110"/>
    </source>
</evidence>
<protein>
    <recommendedName>
        <fullName evidence="3">Response regulatory domain-containing protein</fullName>
    </recommendedName>
</protein>
<gene>
    <name evidence="4" type="ORF">Cvel_24316</name>
</gene>
<dbReference type="InterPro" id="IPR001789">
    <property type="entry name" value="Sig_transdc_resp-reg_receiver"/>
</dbReference>
<evidence type="ECO:0000313" key="4">
    <source>
        <dbReference type="EMBL" id="CEM37495.1"/>
    </source>
</evidence>
<feature type="domain" description="Response regulatory" evidence="3">
    <location>
        <begin position="1"/>
        <end position="62"/>
    </location>
</feature>
<evidence type="ECO:0000256" key="2">
    <source>
        <dbReference type="SAM" id="MobiDB-lite"/>
    </source>
</evidence>
<dbReference type="AlphaFoldDB" id="A0A0G4H1L6"/>
<sequence>MHMQRSLGTTVCKQLRTERGNKDVIVLMSGNAISDPHAAGLDCAFTKPVPKLELAQSLLRLLWEKYRAERLPKAAEKRSRGSRGRRDSGPVEVSSLPQKKEI</sequence>
<accession>A0A0G4H1L6</accession>
<dbReference type="VEuPathDB" id="CryptoDB:Cvel_24316"/>